<dbReference type="AlphaFoldDB" id="I5ATK0"/>
<protein>
    <submittedName>
        <fullName evidence="3">Methyltransferase family protein</fullName>
    </submittedName>
</protein>
<feature type="domain" description="Methyltransferase" evidence="2">
    <location>
        <begin position="41"/>
        <end position="136"/>
    </location>
</feature>
<dbReference type="Gene3D" id="2.20.25.110">
    <property type="entry name" value="S-adenosyl-L-methionine-dependent methyltransferases"/>
    <property type="match status" value="1"/>
</dbReference>
<dbReference type="eggNOG" id="COG4976">
    <property type="taxonomic scope" value="Bacteria"/>
</dbReference>
<dbReference type="PANTHER" id="PTHR43861">
    <property type="entry name" value="TRANS-ACONITATE 2-METHYLTRANSFERASE-RELATED"/>
    <property type="match status" value="1"/>
</dbReference>
<dbReference type="InterPro" id="IPR041698">
    <property type="entry name" value="Methyltransf_25"/>
</dbReference>
<keyword evidence="4" id="KW-1185">Reference proteome</keyword>
<keyword evidence="3" id="KW-0489">Methyltransferase</keyword>
<evidence type="ECO:0000256" key="1">
    <source>
        <dbReference type="ARBA" id="ARBA00022679"/>
    </source>
</evidence>
<dbReference type="Proteomes" id="UP000005753">
    <property type="component" value="Chromosome"/>
</dbReference>
<name>I5ATK0_EUBC6</name>
<keyword evidence="1 3" id="KW-0808">Transferase</keyword>
<dbReference type="Gene3D" id="3.40.50.150">
    <property type="entry name" value="Vaccinia Virus protein VP39"/>
    <property type="match status" value="1"/>
</dbReference>
<dbReference type="EMBL" id="CM001487">
    <property type="protein sequence ID" value="EIM57123.1"/>
    <property type="molecule type" value="Genomic_DNA"/>
</dbReference>
<proteinExistence type="predicted"/>
<evidence type="ECO:0000259" key="2">
    <source>
        <dbReference type="Pfam" id="PF13649"/>
    </source>
</evidence>
<dbReference type="GO" id="GO:0032259">
    <property type="term" value="P:methylation"/>
    <property type="evidence" value="ECO:0007669"/>
    <property type="project" value="UniProtKB-KW"/>
</dbReference>
<dbReference type="STRING" id="633697.EubceDRAFT1_1310"/>
<reference evidence="3 4" key="2">
    <citation type="submission" date="2012-02" db="EMBL/GenBank/DDBJ databases">
        <title>Improved High-Quality Draft sequence of Eubacterium cellulosolvens 6.</title>
        <authorList>
            <consortium name="US DOE Joint Genome Institute"/>
            <person name="Lucas S."/>
            <person name="Han J."/>
            <person name="Lapidus A."/>
            <person name="Cheng J.-F."/>
            <person name="Goodwin L."/>
            <person name="Pitluck S."/>
            <person name="Peters L."/>
            <person name="Mikhailova N."/>
            <person name="Gu W."/>
            <person name="Detter J.C."/>
            <person name="Han C."/>
            <person name="Tapia R."/>
            <person name="Land M."/>
            <person name="Hauser L."/>
            <person name="Kyrpides N."/>
            <person name="Ivanova N."/>
            <person name="Pagani I."/>
            <person name="Johnson E."/>
            <person name="Mukhopadhyay B."/>
            <person name="Anderson I."/>
            <person name="Woyke T."/>
        </authorList>
    </citation>
    <scope>NUCLEOTIDE SEQUENCE [LARGE SCALE GENOMIC DNA]</scope>
    <source>
        <strain evidence="3 4">6</strain>
    </source>
</reference>
<sequence length="265" mass="30305">MSEYESFARVYDLFMDNVDYEGWSRYLTKVLKEDGIENGLICELGCGTGTMSELLAGEGYEVIGIDSSMDMLEEAQEKKYESGHDILYLNQDMREFELYGTVRAVVSVCDCLNYLLEDRDLLQVFRLVNNYLDPGGLFVFDMTTEAKYAGIGNSTIADSREDGSFIWENAYDPQTKTNEYVLTLFVPEDEDGNGLLYRRYEEVHVQKVYTAVRIRELLERAGMIFEGVFDAYTDEAPSEKSQRLTFIAREHGKVNGVSEDLNRPL</sequence>
<evidence type="ECO:0000313" key="4">
    <source>
        <dbReference type="Proteomes" id="UP000005753"/>
    </source>
</evidence>
<dbReference type="SUPFAM" id="SSF53335">
    <property type="entry name" value="S-adenosyl-L-methionine-dependent methyltransferases"/>
    <property type="match status" value="1"/>
</dbReference>
<dbReference type="CDD" id="cd02440">
    <property type="entry name" value="AdoMet_MTases"/>
    <property type="match status" value="1"/>
</dbReference>
<evidence type="ECO:0000313" key="3">
    <source>
        <dbReference type="EMBL" id="EIM57123.1"/>
    </source>
</evidence>
<dbReference type="GO" id="GO:0008168">
    <property type="term" value="F:methyltransferase activity"/>
    <property type="evidence" value="ECO:0007669"/>
    <property type="project" value="UniProtKB-KW"/>
</dbReference>
<dbReference type="OrthoDB" id="9811589at2"/>
<accession>I5ATK0</accession>
<dbReference type="InterPro" id="IPR029063">
    <property type="entry name" value="SAM-dependent_MTases_sf"/>
</dbReference>
<gene>
    <name evidence="3" type="ORF">EubceDRAFT1_1310</name>
</gene>
<organism evidence="3 4">
    <name type="scientific">Eubacterium cellulosolvens (strain ATCC 43171 / JCM 9499 / 6)</name>
    <name type="common">Cillobacterium cellulosolvens</name>
    <dbReference type="NCBI Taxonomy" id="633697"/>
    <lineage>
        <taxon>Bacteria</taxon>
        <taxon>Bacillati</taxon>
        <taxon>Bacillota</taxon>
        <taxon>Clostridia</taxon>
        <taxon>Eubacteriales</taxon>
        <taxon>Eubacteriaceae</taxon>
        <taxon>Eubacterium</taxon>
    </lineage>
</organism>
<reference evidence="3 4" key="1">
    <citation type="submission" date="2010-08" db="EMBL/GenBank/DDBJ databases">
        <authorList>
            <consortium name="US DOE Joint Genome Institute (JGI-PGF)"/>
            <person name="Lucas S."/>
            <person name="Copeland A."/>
            <person name="Lapidus A."/>
            <person name="Cheng J.-F."/>
            <person name="Bruce D."/>
            <person name="Goodwin L."/>
            <person name="Pitluck S."/>
            <person name="Land M.L."/>
            <person name="Hauser L."/>
            <person name="Chang Y.-J."/>
            <person name="Anderson I.J."/>
            <person name="Johnson E."/>
            <person name="Mulhopadhyay B."/>
            <person name="Kyrpides N."/>
            <person name="Woyke T.J."/>
        </authorList>
    </citation>
    <scope>NUCLEOTIDE SEQUENCE [LARGE SCALE GENOMIC DNA]</scope>
    <source>
        <strain evidence="3 4">6</strain>
    </source>
</reference>
<dbReference type="Pfam" id="PF13649">
    <property type="entry name" value="Methyltransf_25"/>
    <property type="match status" value="1"/>
</dbReference>
<dbReference type="HOGENOM" id="CLU_069129_5_0_9"/>